<dbReference type="SMART" id="SM00208">
    <property type="entry name" value="TNFR"/>
    <property type="match status" value="2"/>
</dbReference>
<evidence type="ECO:0000256" key="1">
    <source>
        <dbReference type="PROSITE-ProRule" id="PRU00206"/>
    </source>
</evidence>
<organism evidence="5 6">
    <name type="scientific">Crassostrea virginica</name>
    <name type="common">Eastern oyster</name>
    <dbReference type="NCBI Taxonomy" id="6565"/>
    <lineage>
        <taxon>Eukaryota</taxon>
        <taxon>Metazoa</taxon>
        <taxon>Spiralia</taxon>
        <taxon>Lophotrochozoa</taxon>
        <taxon>Mollusca</taxon>
        <taxon>Bivalvia</taxon>
        <taxon>Autobranchia</taxon>
        <taxon>Pteriomorphia</taxon>
        <taxon>Ostreida</taxon>
        <taxon>Ostreoidea</taxon>
        <taxon>Ostreidae</taxon>
        <taxon>Crassostrea</taxon>
    </lineage>
</organism>
<dbReference type="RefSeq" id="XP_022328487.1">
    <property type="nucleotide sequence ID" value="XM_022472779.1"/>
</dbReference>
<feature type="repeat" description="TNFR-Cys" evidence="1">
    <location>
        <begin position="79"/>
        <end position="118"/>
    </location>
</feature>
<comment type="caution">
    <text evidence="1">Lacks conserved residue(s) required for the propagation of feature annotation.</text>
</comment>
<proteinExistence type="predicted"/>
<feature type="signal peptide" evidence="3">
    <location>
        <begin position="1"/>
        <end position="23"/>
    </location>
</feature>
<dbReference type="PROSITE" id="PS50050">
    <property type="entry name" value="TNFR_NGFR_2"/>
    <property type="match status" value="1"/>
</dbReference>
<protein>
    <submittedName>
        <fullName evidence="6">Uncharacterized protein LOC111127559</fullName>
    </submittedName>
</protein>
<accession>A0A8B8DK09</accession>
<dbReference type="KEGG" id="cvn:111127559"/>
<dbReference type="Gene3D" id="2.10.50.10">
    <property type="entry name" value="Tumor Necrosis Factor Receptor, subunit A, domain 2"/>
    <property type="match status" value="1"/>
</dbReference>
<evidence type="ECO:0000313" key="5">
    <source>
        <dbReference type="Proteomes" id="UP000694844"/>
    </source>
</evidence>
<reference evidence="6" key="1">
    <citation type="submission" date="2025-08" db="UniProtKB">
        <authorList>
            <consortium name="RefSeq"/>
        </authorList>
    </citation>
    <scope>IDENTIFICATION</scope>
    <source>
        <tissue evidence="6">Whole sample</tissue>
    </source>
</reference>
<dbReference type="AlphaFoldDB" id="A0A8B8DK09"/>
<feature type="transmembrane region" description="Helical" evidence="2">
    <location>
        <begin position="150"/>
        <end position="171"/>
    </location>
</feature>
<keyword evidence="2" id="KW-0812">Transmembrane</keyword>
<evidence type="ECO:0000256" key="2">
    <source>
        <dbReference type="SAM" id="Phobius"/>
    </source>
</evidence>
<keyword evidence="3" id="KW-0732">Signal</keyword>
<feature type="chain" id="PRO_5034114536" evidence="3">
    <location>
        <begin position="24"/>
        <end position="429"/>
    </location>
</feature>
<sequence>MRSQYSEMFLMLSIMVWSTLAVGGKPLCDPEDNKYYHHQAGNCLQCERCLKGEEVISLEVWDKTSDLETGPTECRPCRRCQPGTYSDKRSYKCQPCRNCSLYRQYETSACTSKSDTVCDGVRPTTLRPNPSFTEKPDHPVSKEEDGKDTLYIAGFVCGTVFFLVISIIVVLKIRKPCLQRELCKREDQNHPECMYRNEDVLIDVENEDSEPLLSAQVAASELQNDTSNSSCPNKCPSDPNYSSQKAVDCCSNKSASLNTNHQSRHEGCSNEFDIETDGAYDCHIIRSKFLIQRQWSYPMDERSERIHRASDGKVTPMSPIIPESKDDICIRSVCLQENMALDDCQLRIVAKYLVANHLYREVARDFNLKEPDIETVKIDHQNDSVQEISYQMLLKIKKKKERIRLGSLRKSVQKHDNTAWNDILQDLQS</sequence>
<dbReference type="GeneID" id="111127559"/>
<dbReference type="InterPro" id="IPR011029">
    <property type="entry name" value="DEATH-like_dom_sf"/>
</dbReference>
<dbReference type="InterPro" id="IPR001368">
    <property type="entry name" value="TNFR/NGFR_Cys_rich_reg"/>
</dbReference>
<keyword evidence="2" id="KW-0472">Membrane</keyword>
<evidence type="ECO:0000259" key="4">
    <source>
        <dbReference type="PROSITE" id="PS50050"/>
    </source>
</evidence>
<evidence type="ECO:0000256" key="3">
    <source>
        <dbReference type="SAM" id="SignalP"/>
    </source>
</evidence>
<dbReference type="PROSITE" id="PS00652">
    <property type="entry name" value="TNFR_NGFR_1"/>
    <property type="match status" value="1"/>
</dbReference>
<dbReference type="CDD" id="cd01670">
    <property type="entry name" value="Death"/>
    <property type="match status" value="1"/>
</dbReference>
<keyword evidence="2" id="KW-1133">Transmembrane helix</keyword>
<name>A0A8B8DK09_CRAVI</name>
<dbReference type="OrthoDB" id="6091852at2759"/>
<dbReference type="Gene3D" id="1.10.533.10">
    <property type="entry name" value="Death Domain, Fas"/>
    <property type="match status" value="1"/>
</dbReference>
<gene>
    <name evidence="6" type="primary">LOC111127559</name>
</gene>
<feature type="domain" description="TNFR-Cys" evidence="4">
    <location>
        <begin position="79"/>
        <end position="118"/>
    </location>
</feature>
<dbReference type="Proteomes" id="UP000694844">
    <property type="component" value="Chromosome 3"/>
</dbReference>
<dbReference type="Pfam" id="PF00020">
    <property type="entry name" value="TNFR_c6"/>
    <property type="match status" value="1"/>
</dbReference>
<keyword evidence="5" id="KW-1185">Reference proteome</keyword>
<evidence type="ECO:0000313" key="6">
    <source>
        <dbReference type="RefSeq" id="XP_022328487.1"/>
    </source>
</evidence>